<comment type="caution">
    <text evidence="7">The sequence shown here is derived from an EMBL/GenBank/DDBJ whole genome shotgun (WGS) entry which is preliminary data.</text>
</comment>
<dbReference type="PANTHER" id="PTHR46684">
    <property type="entry name" value="TRANSCRIPTION FACTOR FAMA"/>
    <property type="match status" value="1"/>
</dbReference>
<dbReference type="AlphaFoldDB" id="A0A6A2Y736"/>
<dbReference type="GO" id="GO:0005634">
    <property type="term" value="C:nucleus"/>
    <property type="evidence" value="ECO:0007669"/>
    <property type="project" value="UniProtKB-SubCell"/>
</dbReference>
<evidence type="ECO:0000256" key="5">
    <source>
        <dbReference type="ARBA" id="ARBA00023242"/>
    </source>
</evidence>
<dbReference type="Pfam" id="PF00010">
    <property type="entry name" value="HLH"/>
    <property type="match status" value="1"/>
</dbReference>
<evidence type="ECO:0000256" key="1">
    <source>
        <dbReference type="ARBA" id="ARBA00004123"/>
    </source>
</evidence>
<evidence type="ECO:0000259" key="6">
    <source>
        <dbReference type="PROSITE" id="PS50888"/>
    </source>
</evidence>
<keyword evidence="5" id="KW-0539">Nucleus</keyword>
<evidence type="ECO:0000256" key="4">
    <source>
        <dbReference type="ARBA" id="ARBA00023163"/>
    </source>
</evidence>
<accession>A0A6A2Y736</accession>
<dbReference type="EMBL" id="VEPZ02001594">
    <property type="protein sequence ID" value="KAE8666617.1"/>
    <property type="molecule type" value="Genomic_DNA"/>
</dbReference>
<dbReference type="InterPro" id="IPR044283">
    <property type="entry name" value="FAMA/SPEECHLESS/MUTE-like"/>
</dbReference>
<evidence type="ECO:0000313" key="8">
    <source>
        <dbReference type="Proteomes" id="UP000436088"/>
    </source>
</evidence>
<dbReference type="PROSITE" id="PS50888">
    <property type="entry name" value="BHLH"/>
    <property type="match status" value="1"/>
</dbReference>
<dbReference type="GO" id="GO:0045893">
    <property type="term" value="P:positive regulation of DNA-templated transcription"/>
    <property type="evidence" value="ECO:0007669"/>
    <property type="project" value="TreeGrafter"/>
</dbReference>
<comment type="subcellular location">
    <subcellularLocation>
        <location evidence="1">Nucleus</location>
    </subcellularLocation>
</comment>
<dbReference type="GO" id="GO:0003677">
    <property type="term" value="F:DNA binding"/>
    <property type="evidence" value="ECO:0007669"/>
    <property type="project" value="UniProtKB-KW"/>
</dbReference>
<evidence type="ECO:0000256" key="3">
    <source>
        <dbReference type="ARBA" id="ARBA00023125"/>
    </source>
</evidence>
<dbReference type="Gene3D" id="4.10.280.10">
    <property type="entry name" value="Helix-loop-helix DNA-binding domain"/>
    <property type="match status" value="1"/>
</dbReference>
<evidence type="ECO:0000313" key="7">
    <source>
        <dbReference type="EMBL" id="KAE8666617.1"/>
    </source>
</evidence>
<dbReference type="GO" id="GO:0003700">
    <property type="term" value="F:DNA-binding transcription factor activity"/>
    <property type="evidence" value="ECO:0007669"/>
    <property type="project" value="InterPro"/>
</dbReference>
<keyword evidence="3" id="KW-0238">DNA-binding</keyword>
<dbReference type="InterPro" id="IPR011598">
    <property type="entry name" value="bHLH_dom"/>
</dbReference>
<reference evidence="7" key="1">
    <citation type="submission" date="2019-09" db="EMBL/GenBank/DDBJ databases">
        <title>Draft genome information of white flower Hibiscus syriacus.</title>
        <authorList>
            <person name="Kim Y.-M."/>
        </authorList>
    </citation>
    <scope>NUCLEOTIDE SEQUENCE [LARGE SCALE GENOMIC DNA]</scope>
    <source>
        <strain evidence="7">YM2019G1</strain>
    </source>
</reference>
<dbReference type="GO" id="GO:0010052">
    <property type="term" value="P:guard cell differentiation"/>
    <property type="evidence" value="ECO:0007669"/>
    <property type="project" value="InterPro"/>
</dbReference>
<sequence length="330" mass="36984">MAFEAVVYPPDLFIYGFKDHFPGVGAWGYDFCFQEEDKPPTAILESNLEQQEDHHLNANWDSSSTSVIQQHPNELWDPYSSSPEVCTVDQSLPGPAAGAFQALMEPPPTYTATARTNGSRRKRHRTRSIKNKEELETQRMTHIAVERNRRKQINEYLAAIRALMPPSHVQTGDQASIIGGAINFVKELEQLLQTMEAHKWTTQQPEPNGNLSPFAEFFTFPQFSTRETSQCNDSPSSMAADWPMGSAESVADIEVTMVETHANLKILSKKRPRQLLKLVAGLQSLSLTILHFNGSTVEEMVLYSISVKLPLIKCCAESKKKLLSAETFKA</sequence>
<organism evidence="7 8">
    <name type="scientific">Hibiscus syriacus</name>
    <name type="common">Rose of Sharon</name>
    <dbReference type="NCBI Taxonomy" id="106335"/>
    <lineage>
        <taxon>Eukaryota</taxon>
        <taxon>Viridiplantae</taxon>
        <taxon>Streptophyta</taxon>
        <taxon>Embryophyta</taxon>
        <taxon>Tracheophyta</taxon>
        <taxon>Spermatophyta</taxon>
        <taxon>Magnoliopsida</taxon>
        <taxon>eudicotyledons</taxon>
        <taxon>Gunneridae</taxon>
        <taxon>Pentapetalae</taxon>
        <taxon>rosids</taxon>
        <taxon>malvids</taxon>
        <taxon>Malvales</taxon>
        <taxon>Malvaceae</taxon>
        <taxon>Malvoideae</taxon>
        <taxon>Hibiscus</taxon>
    </lineage>
</organism>
<keyword evidence="8" id="KW-1185">Reference proteome</keyword>
<evidence type="ECO:0000256" key="2">
    <source>
        <dbReference type="ARBA" id="ARBA00023015"/>
    </source>
</evidence>
<dbReference type="SUPFAM" id="SSF47459">
    <property type="entry name" value="HLH, helix-loop-helix DNA-binding domain"/>
    <property type="match status" value="1"/>
</dbReference>
<dbReference type="GO" id="GO:0046983">
    <property type="term" value="F:protein dimerization activity"/>
    <property type="evidence" value="ECO:0007669"/>
    <property type="project" value="InterPro"/>
</dbReference>
<feature type="domain" description="BHLH" evidence="6">
    <location>
        <begin position="137"/>
        <end position="188"/>
    </location>
</feature>
<name>A0A6A2Y736_HIBSY</name>
<dbReference type="Proteomes" id="UP000436088">
    <property type="component" value="Unassembled WGS sequence"/>
</dbReference>
<protein>
    <submittedName>
        <fullName evidence="7">Zinc finger protein</fullName>
    </submittedName>
</protein>
<keyword evidence="4" id="KW-0804">Transcription</keyword>
<dbReference type="SMART" id="SM00353">
    <property type="entry name" value="HLH"/>
    <property type="match status" value="1"/>
</dbReference>
<gene>
    <name evidence="7" type="ORF">F3Y22_tig00112495pilonHSYRG00019</name>
</gene>
<proteinExistence type="predicted"/>
<dbReference type="PANTHER" id="PTHR46684:SF16">
    <property type="entry name" value="TRANSCRIPTION FACTOR BHLH67-LIKE ISOFORM X2"/>
    <property type="match status" value="1"/>
</dbReference>
<dbReference type="InterPro" id="IPR036638">
    <property type="entry name" value="HLH_DNA-bd_sf"/>
</dbReference>
<keyword evidence="2" id="KW-0805">Transcription regulation</keyword>